<dbReference type="Pfam" id="PF18018">
    <property type="entry name" value="DNA_pol_D_N"/>
    <property type="match status" value="1"/>
</dbReference>
<keyword evidence="4" id="KW-0235">DNA replication</keyword>
<comment type="subcellular location">
    <subcellularLocation>
        <location evidence="1">Nucleus</location>
    </subcellularLocation>
</comment>
<evidence type="ECO:0000256" key="1">
    <source>
        <dbReference type="ARBA" id="ARBA00004123"/>
    </source>
</evidence>
<reference evidence="8" key="2">
    <citation type="submission" date="2017-10" db="EMBL/GenBank/DDBJ databases">
        <title>Ladona fulva Genome sequencing and assembly.</title>
        <authorList>
            <person name="Murali S."/>
            <person name="Richards S."/>
            <person name="Bandaranaike D."/>
            <person name="Bellair M."/>
            <person name="Blankenburg K."/>
            <person name="Chao H."/>
            <person name="Dinh H."/>
            <person name="Doddapaneni H."/>
            <person name="Dugan-Rocha S."/>
            <person name="Elkadiri S."/>
            <person name="Gnanaolivu R."/>
            <person name="Hernandez B."/>
            <person name="Skinner E."/>
            <person name="Javaid M."/>
            <person name="Lee S."/>
            <person name="Li M."/>
            <person name="Ming W."/>
            <person name="Munidasa M."/>
            <person name="Muniz J."/>
            <person name="Nguyen L."/>
            <person name="Hughes D."/>
            <person name="Osuji N."/>
            <person name="Pu L.-L."/>
            <person name="Puazo M."/>
            <person name="Qu C."/>
            <person name="Quiroz J."/>
            <person name="Raj R."/>
            <person name="Weissenberger G."/>
            <person name="Xin Y."/>
            <person name="Zou X."/>
            <person name="Han Y."/>
            <person name="Worley K."/>
            <person name="Muzny D."/>
            <person name="Gibbs R."/>
        </authorList>
    </citation>
    <scope>NUCLEOTIDE SEQUENCE</scope>
    <source>
        <strain evidence="8">Sampled in the wild</strain>
    </source>
</reference>
<gene>
    <name evidence="8" type="ORF">J437_LFUL005720</name>
</gene>
<dbReference type="InterPro" id="IPR007185">
    <property type="entry name" value="DNA_pol_a/d/e_bsu"/>
</dbReference>
<dbReference type="GO" id="GO:0006271">
    <property type="term" value="P:DNA strand elongation involved in DNA replication"/>
    <property type="evidence" value="ECO:0007669"/>
    <property type="project" value="TreeGrafter"/>
</dbReference>
<dbReference type="GO" id="GO:0003677">
    <property type="term" value="F:DNA binding"/>
    <property type="evidence" value="ECO:0007669"/>
    <property type="project" value="InterPro"/>
</dbReference>
<dbReference type="Proteomes" id="UP000792457">
    <property type="component" value="Unassembled WGS sequence"/>
</dbReference>
<evidence type="ECO:0000259" key="6">
    <source>
        <dbReference type="Pfam" id="PF04042"/>
    </source>
</evidence>
<evidence type="ECO:0000256" key="2">
    <source>
        <dbReference type="ARBA" id="ARBA00006035"/>
    </source>
</evidence>
<feature type="domain" description="DNA polymerase delta subunit OB-fold" evidence="7">
    <location>
        <begin position="48"/>
        <end position="176"/>
    </location>
</feature>
<feature type="domain" description="DNA polymerase alpha/delta/epsilon subunit B" evidence="6">
    <location>
        <begin position="203"/>
        <end position="393"/>
    </location>
</feature>
<dbReference type="AlphaFoldDB" id="A0A8K0K0R3"/>
<dbReference type="InterPro" id="IPR040663">
    <property type="entry name" value="DNA_pol_D_N"/>
</dbReference>
<keyword evidence="9" id="KW-1185">Reference proteome</keyword>
<evidence type="ECO:0000259" key="7">
    <source>
        <dbReference type="Pfam" id="PF18018"/>
    </source>
</evidence>
<feature type="non-terminal residue" evidence="8">
    <location>
        <position position="1"/>
    </location>
</feature>
<accession>A0A8K0K0R3</accession>
<evidence type="ECO:0000256" key="3">
    <source>
        <dbReference type="ARBA" id="ARBA00017588"/>
    </source>
</evidence>
<keyword evidence="5" id="KW-0539">Nucleus</keyword>
<organism evidence="8 9">
    <name type="scientific">Ladona fulva</name>
    <name type="common">Scarce chaser dragonfly</name>
    <name type="synonym">Libellula fulva</name>
    <dbReference type="NCBI Taxonomy" id="123851"/>
    <lineage>
        <taxon>Eukaryota</taxon>
        <taxon>Metazoa</taxon>
        <taxon>Ecdysozoa</taxon>
        <taxon>Arthropoda</taxon>
        <taxon>Hexapoda</taxon>
        <taxon>Insecta</taxon>
        <taxon>Pterygota</taxon>
        <taxon>Palaeoptera</taxon>
        <taxon>Odonata</taxon>
        <taxon>Epiprocta</taxon>
        <taxon>Anisoptera</taxon>
        <taxon>Libelluloidea</taxon>
        <taxon>Libellulidae</taxon>
        <taxon>Ladona</taxon>
    </lineage>
</organism>
<evidence type="ECO:0000313" key="9">
    <source>
        <dbReference type="Proteomes" id="UP000792457"/>
    </source>
</evidence>
<dbReference type="PANTHER" id="PTHR10416:SF0">
    <property type="entry name" value="DNA POLYMERASE DELTA SUBUNIT 2"/>
    <property type="match status" value="1"/>
</dbReference>
<dbReference type="OrthoDB" id="3763at2759"/>
<dbReference type="FunFam" id="2.40.50.430:FF:000001">
    <property type="entry name" value="DNA polymerase delta subunit 2"/>
    <property type="match status" value="1"/>
</dbReference>
<reference evidence="8" key="1">
    <citation type="submission" date="2013-04" db="EMBL/GenBank/DDBJ databases">
        <authorList>
            <person name="Qu J."/>
            <person name="Murali S.C."/>
            <person name="Bandaranaike D."/>
            <person name="Bellair M."/>
            <person name="Blankenburg K."/>
            <person name="Chao H."/>
            <person name="Dinh H."/>
            <person name="Doddapaneni H."/>
            <person name="Downs B."/>
            <person name="Dugan-Rocha S."/>
            <person name="Elkadiri S."/>
            <person name="Gnanaolivu R.D."/>
            <person name="Hernandez B."/>
            <person name="Javaid M."/>
            <person name="Jayaseelan J.C."/>
            <person name="Lee S."/>
            <person name="Li M."/>
            <person name="Ming W."/>
            <person name="Munidasa M."/>
            <person name="Muniz J."/>
            <person name="Nguyen L."/>
            <person name="Ongeri F."/>
            <person name="Osuji N."/>
            <person name="Pu L.-L."/>
            <person name="Puazo M."/>
            <person name="Qu C."/>
            <person name="Quiroz J."/>
            <person name="Raj R."/>
            <person name="Weissenberger G."/>
            <person name="Xin Y."/>
            <person name="Zou X."/>
            <person name="Han Y."/>
            <person name="Richards S."/>
            <person name="Worley K."/>
            <person name="Muzny D."/>
            <person name="Gibbs R."/>
        </authorList>
    </citation>
    <scope>NUCLEOTIDE SEQUENCE</scope>
    <source>
        <strain evidence="8">Sampled in the wild</strain>
    </source>
</reference>
<sequence length="394" mass="43903">MILEVESFGKLLSDPSSGKFENASERVTCPYDNLCDRYKLKAKEFGRQFCHLYSVRLSKMREIIVQKSKAKWGTNVKVCKLFELQEGDNEKSVVIGTLFKHQELKPSILKEISEEHNLLPQPKRSNFTGDDDILILEDDIQRIRLIGNIDVHNAVTGILCAVYGNENEDGQFVVEDFCWAGPPDVDETSLPQSLSTSREASYVLFISGLDISSLSGDSLLPMQLLADWVCGMVGEPSEQQEHLCKIVRVIIAGNSISGKSGSQNEEREAVNAVDSQRHGVTGSLKALKTFDDFLVQLVASVPVDLMPGEFDPSNHLLPQQPFHFCMLPQSTLYPTLNEVTNPYMSRISGKLVLGTSGQPVDDIIRFSRMEDPLTVLKSTLNWAHLTPTCPDTLR</sequence>
<dbReference type="Pfam" id="PF04042">
    <property type="entry name" value="DNA_pol_E_B"/>
    <property type="match status" value="1"/>
</dbReference>
<evidence type="ECO:0000256" key="4">
    <source>
        <dbReference type="ARBA" id="ARBA00022705"/>
    </source>
</evidence>
<dbReference type="GO" id="GO:0043625">
    <property type="term" value="C:delta DNA polymerase complex"/>
    <property type="evidence" value="ECO:0007669"/>
    <property type="project" value="TreeGrafter"/>
</dbReference>
<dbReference type="EMBL" id="KZ308252">
    <property type="protein sequence ID" value="KAG8225761.1"/>
    <property type="molecule type" value="Genomic_DNA"/>
</dbReference>
<comment type="caution">
    <text evidence="8">The sequence shown here is derived from an EMBL/GenBank/DDBJ whole genome shotgun (WGS) entry which is preliminary data.</text>
</comment>
<comment type="similarity">
    <text evidence="2">Belongs to the DNA polymerase delta/II small subunit family.</text>
</comment>
<evidence type="ECO:0000313" key="8">
    <source>
        <dbReference type="EMBL" id="KAG8225761.1"/>
    </source>
</evidence>
<dbReference type="Gene3D" id="2.40.50.430">
    <property type="match status" value="1"/>
</dbReference>
<dbReference type="InterPro" id="IPR024826">
    <property type="entry name" value="DNA_pol_delta/II_ssu"/>
</dbReference>
<dbReference type="Gene3D" id="3.60.21.50">
    <property type="match status" value="1"/>
</dbReference>
<dbReference type="PANTHER" id="PTHR10416">
    <property type="entry name" value="DNA POLYMERASE DELTA SUBUNIT 2"/>
    <property type="match status" value="1"/>
</dbReference>
<evidence type="ECO:0000256" key="5">
    <source>
        <dbReference type="ARBA" id="ARBA00023242"/>
    </source>
</evidence>
<proteinExistence type="inferred from homology"/>
<protein>
    <recommendedName>
        <fullName evidence="3">DNA polymerase delta subunit 2</fullName>
    </recommendedName>
</protein>
<name>A0A8K0K0R3_LADFU</name>